<evidence type="ECO:0000313" key="13">
    <source>
        <dbReference type="Proteomes" id="UP000827092"/>
    </source>
</evidence>
<dbReference type="PANTHER" id="PTHR37984:SF5">
    <property type="entry name" value="PROTEIN NYNRIN-LIKE"/>
    <property type="match status" value="1"/>
</dbReference>
<dbReference type="InterPro" id="IPR012337">
    <property type="entry name" value="RNaseH-like_sf"/>
</dbReference>
<accession>A0AAV6VJE8</accession>
<protein>
    <recommendedName>
        <fullName evidence="1">RNA-directed DNA polymerase</fullName>
        <ecNumber evidence="1">2.7.7.49</ecNumber>
    </recommendedName>
</protein>
<dbReference type="EC" id="2.7.7.49" evidence="1"/>
<keyword evidence="13" id="KW-1185">Reference proteome</keyword>
<dbReference type="GO" id="GO:0008233">
    <property type="term" value="F:peptidase activity"/>
    <property type="evidence" value="ECO:0007669"/>
    <property type="project" value="UniProtKB-KW"/>
</dbReference>
<keyword evidence="8" id="KW-0695">RNA-directed DNA polymerase</keyword>
<dbReference type="Gene3D" id="1.10.340.70">
    <property type="match status" value="1"/>
</dbReference>
<dbReference type="GO" id="GO:0003676">
    <property type="term" value="F:nucleic acid binding"/>
    <property type="evidence" value="ECO:0007669"/>
    <property type="project" value="InterPro"/>
</dbReference>
<evidence type="ECO:0000256" key="4">
    <source>
        <dbReference type="ARBA" id="ARBA00022695"/>
    </source>
</evidence>
<name>A0AAV6VJE8_9ARAC</name>
<dbReference type="SUPFAM" id="SSF53098">
    <property type="entry name" value="Ribonuclease H-like"/>
    <property type="match status" value="1"/>
</dbReference>
<dbReference type="InterPro" id="IPR041588">
    <property type="entry name" value="Integrase_H2C2"/>
</dbReference>
<dbReference type="InterPro" id="IPR041577">
    <property type="entry name" value="RT_RNaseH_2"/>
</dbReference>
<dbReference type="PANTHER" id="PTHR37984">
    <property type="entry name" value="PROTEIN CBG26694"/>
    <property type="match status" value="1"/>
</dbReference>
<dbReference type="Pfam" id="PF17919">
    <property type="entry name" value="RT_RNaseH_2"/>
    <property type="match status" value="1"/>
</dbReference>
<organism evidence="12 13">
    <name type="scientific">Oedothorax gibbosus</name>
    <dbReference type="NCBI Taxonomy" id="931172"/>
    <lineage>
        <taxon>Eukaryota</taxon>
        <taxon>Metazoa</taxon>
        <taxon>Ecdysozoa</taxon>
        <taxon>Arthropoda</taxon>
        <taxon>Chelicerata</taxon>
        <taxon>Arachnida</taxon>
        <taxon>Araneae</taxon>
        <taxon>Araneomorphae</taxon>
        <taxon>Entelegynae</taxon>
        <taxon>Araneoidea</taxon>
        <taxon>Linyphiidae</taxon>
        <taxon>Erigoninae</taxon>
        <taxon>Oedothorax</taxon>
    </lineage>
</organism>
<keyword evidence="3" id="KW-0808">Transferase</keyword>
<dbReference type="GO" id="GO:0042575">
    <property type="term" value="C:DNA polymerase complex"/>
    <property type="evidence" value="ECO:0007669"/>
    <property type="project" value="UniProtKB-ARBA"/>
</dbReference>
<dbReference type="Gene3D" id="3.30.420.10">
    <property type="entry name" value="Ribonuclease H-like superfamily/Ribonuclease H"/>
    <property type="match status" value="1"/>
</dbReference>
<dbReference type="GO" id="GO:0003964">
    <property type="term" value="F:RNA-directed DNA polymerase activity"/>
    <property type="evidence" value="ECO:0007669"/>
    <property type="project" value="UniProtKB-KW"/>
</dbReference>
<reference evidence="12 13" key="1">
    <citation type="journal article" date="2022" name="Nat. Ecol. Evol.">
        <title>A masculinizing supergene underlies an exaggerated male reproductive morph in a spider.</title>
        <authorList>
            <person name="Hendrickx F."/>
            <person name="De Corte Z."/>
            <person name="Sonet G."/>
            <person name="Van Belleghem S.M."/>
            <person name="Kostlbacher S."/>
            <person name="Vangestel C."/>
        </authorList>
    </citation>
    <scope>NUCLEOTIDE SEQUENCE [LARGE SCALE GENOMIC DNA]</scope>
    <source>
        <strain evidence="12">W744_W776</strain>
    </source>
</reference>
<keyword evidence="7" id="KW-0378">Hydrolase</keyword>
<proteinExistence type="predicted"/>
<evidence type="ECO:0000256" key="3">
    <source>
        <dbReference type="ARBA" id="ARBA00022679"/>
    </source>
</evidence>
<dbReference type="InterPro" id="IPR043502">
    <property type="entry name" value="DNA/RNA_pol_sf"/>
</dbReference>
<dbReference type="GO" id="GO:0006508">
    <property type="term" value="P:proteolysis"/>
    <property type="evidence" value="ECO:0007669"/>
    <property type="project" value="UniProtKB-KW"/>
</dbReference>
<dbReference type="Pfam" id="PF17921">
    <property type="entry name" value="Integrase_H2C2"/>
    <property type="match status" value="1"/>
</dbReference>
<dbReference type="InterPro" id="IPR036397">
    <property type="entry name" value="RNaseH_sf"/>
</dbReference>
<dbReference type="AlphaFoldDB" id="A0AAV6VJE8"/>
<comment type="caution">
    <text evidence="12">The sequence shown here is derived from an EMBL/GenBank/DDBJ whole genome shotgun (WGS) entry which is preliminary data.</text>
</comment>
<evidence type="ECO:0000259" key="11">
    <source>
        <dbReference type="PROSITE" id="PS50878"/>
    </source>
</evidence>
<dbReference type="Proteomes" id="UP000827092">
    <property type="component" value="Unassembled WGS sequence"/>
</dbReference>
<dbReference type="CDD" id="cd09274">
    <property type="entry name" value="RNase_HI_RT_Ty3"/>
    <property type="match status" value="1"/>
</dbReference>
<evidence type="ECO:0000313" key="12">
    <source>
        <dbReference type="EMBL" id="KAG8196266.1"/>
    </source>
</evidence>
<evidence type="ECO:0000256" key="5">
    <source>
        <dbReference type="ARBA" id="ARBA00022722"/>
    </source>
</evidence>
<dbReference type="PROSITE" id="PS50878">
    <property type="entry name" value="RT_POL"/>
    <property type="match status" value="1"/>
</dbReference>
<dbReference type="FunFam" id="3.10.20.370:FF:000001">
    <property type="entry name" value="Retrovirus-related Pol polyprotein from transposon 17.6-like protein"/>
    <property type="match status" value="1"/>
</dbReference>
<feature type="domain" description="Reverse transcriptase" evidence="11">
    <location>
        <begin position="48"/>
        <end position="225"/>
    </location>
</feature>
<evidence type="ECO:0000256" key="2">
    <source>
        <dbReference type="ARBA" id="ARBA00022670"/>
    </source>
</evidence>
<dbReference type="InterPro" id="IPR000477">
    <property type="entry name" value="RT_dom"/>
</dbReference>
<evidence type="ECO:0000256" key="6">
    <source>
        <dbReference type="ARBA" id="ARBA00022759"/>
    </source>
</evidence>
<dbReference type="Gene3D" id="3.10.10.10">
    <property type="entry name" value="HIV Type 1 Reverse Transcriptase, subunit A, domain 1"/>
    <property type="match status" value="1"/>
</dbReference>
<dbReference type="FunFam" id="3.10.10.10:FF:000007">
    <property type="entry name" value="Retrovirus-related Pol polyprotein from transposon 17.6-like Protein"/>
    <property type="match status" value="1"/>
</dbReference>
<dbReference type="GO" id="GO:0004519">
    <property type="term" value="F:endonuclease activity"/>
    <property type="evidence" value="ECO:0007669"/>
    <property type="project" value="UniProtKB-KW"/>
</dbReference>
<evidence type="ECO:0000256" key="8">
    <source>
        <dbReference type="ARBA" id="ARBA00022918"/>
    </source>
</evidence>
<evidence type="ECO:0000256" key="10">
    <source>
        <dbReference type="SAM" id="MobiDB-lite"/>
    </source>
</evidence>
<gene>
    <name evidence="12" type="ORF">JTE90_023821</name>
</gene>
<dbReference type="InterPro" id="IPR043128">
    <property type="entry name" value="Rev_trsase/Diguanyl_cyclase"/>
</dbReference>
<keyword evidence="4" id="KW-0548">Nucleotidyltransferase</keyword>
<evidence type="ECO:0000256" key="7">
    <source>
        <dbReference type="ARBA" id="ARBA00022801"/>
    </source>
</evidence>
<keyword evidence="6" id="KW-0255">Endonuclease</keyword>
<keyword evidence="2" id="KW-0645">Protease</keyword>
<dbReference type="InterPro" id="IPR050951">
    <property type="entry name" value="Retrovirus_Pol_polyprotein"/>
</dbReference>
<dbReference type="Gene3D" id="3.30.70.270">
    <property type="match status" value="2"/>
</dbReference>
<dbReference type="EMBL" id="JAFNEN010000073">
    <property type="protein sequence ID" value="KAG8196266.1"/>
    <property type="molecule type" value="Genomic_DNA"/>
</dbReference>
<dbReference type="FunFam" id="3.30.70.270:FF:000020">
    <property type="entry name" value="Transposon Tf2-6 polyprotein-like Protein"/>
    <property type="match status" value="1"/>
</dbReference>
<keyword evidence="9" id="KW-0511">Multifunctional enzyme</keyword>
<sequence length="697" mass="78957">MVSGTDTRQVKHNVKHCIQTNGPPVFSRPRRLPPDKLAAAKREFQFLVSTGVCRPSKSCWASPLHMVPKSNGDWRPCGDFRKLNGITVPDRYPVPHIQDCLQILEGKTVFSTLDLEKAYFQIPVQEEDVPKTAVATPFGLFEFLYMPFGLSNAAATFQRFIHHVLGDLEFCVPYFDDVLVASENEDQHYEHLGQVFQRFQEYGVILNASKCVLGKSQVKFLGHTITSEGITPLAEKVSAIVEFPKPDTIRELRRFLAMINFYRRFLPHAASTQAPLNAMLKGSKKNDRTPIVWTEDARIAFEECKRNLADVATLYHPSQDAKIAIVVDASDSAMGAALHQQVEESWQPLAFYSKKLSPAQQRYSAYDRELLAAYMAIKYFRHMVEGRPFTLFTDHKPLIYAFQQKEDKCSPRQMRQLDYIGQFTTDIRHLKGTDNVVADALSRIHIDMIDTPTPINFQQMASEQAADMELKKLLEDPNKSSLVLKSLPIGQPPVSLYCDISTGNIRPFVLDTLRLEVFTNLHFLSHHGIQASVKLVSERYVWPSMKKDITSWARTCLNCQQSKISRHTRSLIGSFVPPSARFDHIHIDLVGPLPPSEGFRYCLTCVDRFSKWPEAFPLVDITAQSVARALYTGWIVRFGPPPKDDDRPRNAVRVIALRCPNQVPWHQPTSYFAIPPGSQRPGREVAQTAEGSNNGTW</sequence>
<feature type="region of interest" description="Disordered" evidence="10">
    <location>
        <begin position="674"/>
        <end position="697"/>
    </location>
</feature>
<keyword evidence="5" id="KW-0540">Nuclease</keyword>
<evidence type="ECO:0000256" key="9">
    <source>
        <dbReference type="ARBA" id="ARBA00023268"/>
    </source>
</evidence>
<dbReference type="SUPFAM" id="SSF56672">
    <property type="entry name" value="DNA/RNA polymerases"/>
    <property type="match status" value="1"/>
</dbReference>
<dbReference type="CDD" id="cd01647">
    <property type="entry name" value="RT_LTR"/>
    <property type="match status" value="1"/>
</dbReference>
<evidence type="ECO:0000256" key="1">
    <source>
        <dbReference type="ARBA" id="ARBA00012493"/>
    </source>
</evidence>
<dbReference type="Pfam" id="PF00078">
    <property type="entry name" value="RVT_1"/>
    <property type="match status" value="1"/>
</dbReference>